<evidence type="ECO:0000313" key="3">
    <source>
        <dbReference type="EMBL" id="KAL2741887.1"/>
    </source>
</evidence>
<proteinExistence type="predicted"/>
<organism evidence="3 4">
    <name type="scientific">Vespula maculifrons</name>
    <name type="common">Eastern yellow jacket</name>
    <name type="synonym">Wasp</name>
    <dbReference type="NCBI Taxonomy" id="7453"/>
    <lineage>
        <taxon>Eukaryota</taxon>
        <taxon>Metazoa</taxon>
        <taxon>Ecdysozoa</taxon>
        <taxon>Arthropoda</taxon>
        <taxon>Hexapoda</taxon>
        <taxon>Insecta</taxon>
        <taxon>Pterygota</taxon>
        <taxon>Neoptera</taxon>
        <taxon>Endopterygota</taxon>
        <taxon>Hymenoptera</taxon>
        <taxon>Apocrita</taxon>
        <taxon>Aculeata</taxon>
        <taxon>Vespoidea</taxon>
        <taxon>Vespidae</taxon>
        <taxon>Vespinae</taxon>
        <taxon>Vespula</taxon>
    </lineage>
</organism>
<feature type="compositionally biased region" description="Basic and acidic residues" evidence="1">
    <location>
        <begin position="19"/>
        <end position="29"/>
    </location>
</feature>
<dbReference type="AlphaFoldDB" id="A0ABD2CA44"/>
<evidence type="ECO:0000256" key="2">
    <source>
        <dbReference type="SAM" id="Phobius"/>
    </source>
</evidence>
<name>A0ABD2CA44_VESMC</name>
<feature type="transmembrane region" description="Helical" evidence="2">
    <location>
        <begin position="73"/>
        <end position="95"/>
    </location>
</feature>
<keyword evidence="2" id="KW-0472">Membrane</keyword>
<evidence type="ECO:0000256" key="1">
    <source>
        <dbReference type="SAM" id="MobiDB-lite"/>
    </source>
</evidence>
<gene>
    <name evidence="3" type="ORF">V1477_009516</name>
</gene>
<accession>A0ABD2CA44</accession>
<dbReference type="Proteomes" id="UP001607303">
    <property type="component" value="Unassembled WGS sequence"/>
</dbReference>
<keyword evidence="2" id="KW-1133">Transmembrane helix</keyword>
<reference evidence="3 4" key="1">
    <citation type="journal article" date="2024" name="Ann. Entomol. Soc. Am.">
        <title>Genomic analyses of the southern and eastern yellowjacket wasps (Hymenoptera: Vespidae) reveal evolutionary signatures of social life.</title>
        <authorList>
            <person name="Catto M.A."/>
            <person name="Caine P.B."/>
            <person name="Orr S.E."/>
            <person name="Hunt B.G."/>
            <person name="Goodisman M.A.D."/>
        </authorList>
    </citation>
    <scope>NUCLEOTIDE SEQUENCE [LARGE SCALE GENOMIC DNA]</scope>
    <source>
        <strain evidence="3">232</strain>
        <tissue evidence="3">Head and thorax</tissue>
    </source>
</reference>
<sequence length="143" mass="16048">MPVSDSSYSKLADGPSEGCEEKRGKRDPFVSEFRPKNGNAIDGSLLHLRPPTAVLKISFSNLSDILRLFQVQGFALVSDIMSISNVSVSFLFFIVGRSRGLKSKPLDMTQSIGTFRTIFRMETADLYFIDHLTTEFYFHNVSN</sequence>
<feature type="region of interest" description="Disordered" evidence="1">
    <location>
        <begin position="1"/>
        <end position="29"/>
    </location>
</feature>
<dbReference type="EMBL" id="JAYRBN010000058">
    <property type="protein sequence ID" value="KAL2741887.1"/>
    <property type="molecule type" value="Genomic_DNA"/>
</dbReference>
<evidence type="ECO:0000313" key="4">
    <source>
        <dbReference type="Proteomes" id="UP001607303"/>
    </source>
</evidence>
<keyword evidence="4" id="KW-1185">Reference proteome</keyword>
<keyword evidence="2" id="KW-0812">Transmembrane</keyword>
<protein>
    <submittedName>
        <fullName evidence="3">Uncharacterized protein</fullName>
    </submittedName>
</protein>
<comment type="caution">
    <text evidence="3">The sequence shown here is derived from an EMBL/GenBank/DDBJ whole genome shotgun (WGS) entry which is preliminary data.</text>
</comment>